<feature type="binding site" evidence="17">
    <location>
        <position position="165"/>
    </location>
    <ligand>
        <name>substrate</name>
    </ligand>
</feature>
<dbReference type="AlphaFoldDB" id="A0AAW1JAD7"/>
<evidence type="ECO:0000313" key="25">
    <source>
        <dbReference type="Proteomes" id="UP001443914"/>
    </source>
</evidence>
<evidence type="ECO:0000256" key="18">
    <source>
        <dbReference type="PIRSR" id="PIRSR600823-3"/>
    </source>
</evidence>
<dbReference type="PANTHER" id="PTHR31388">
    <property type="entry name" value="PEROXIDASE 72-RELATED"/>
    <property type="match status" value="1"/>
</dbReference>
<feature type="signal peptide" evidence="21">
    <location>
        <begin position="1"/>
        <end position="26"/>
    </location>
</feature>
<keyword evidence="5 21" id="KW-0964">Secreted</keyword>
<dbReference type="PROSITE" id="PS50873">
    <property type="entry name" value="PEROXIDASE_4"/>
    <property type="match status" value="1"/>
</dbReference>
<evidence type="ECO:0000256" key="12">
    <source>
        <dbReference type="ARBA" id="ARBA00023004"/>
    </source>
</evidence>
<evidence type="ECO:0000256" key="13">
    <source>
        <dbReference type="ARBA" id="ARBA00023157"/>
    </source>
</evidence>
<dbReference type="EMBL" id="JBDFQZ010000008">
    <property type="protein sequence ID" value="KAK9699963.1"/>
    <property type="molecule type" value="Genomic_DNA"/>
</dbReference>
<dbReference type="PROSITE" id="PS00436">
    <property type="entry name" value="PEROXIDASE_2"/>
    <property type="match status" value="1"/>
</dbReference>
<dbReference type="InterPro" id="IPR010255">
    <property type="entry name" value="Haem_peroxidase_sf"/>
</dbReference>
<gene>
    <name evidence="24" type="ORF">RND81_08G207300</name>
</gene>
<comment type="subcellular location">
    <subcellularLocation>
        <location evidence="21">Secreted</location>
    </subcellularLocation>
</comment>
<feature type="site" description="Transition state stabilizer" evidence="19">
    <location>
        <position position="64"/>
    </location>
</feature>
<dbReference type="GO" id="GO:0006979">
    <property type="term" value="P:response to oxidative stress"/>
    <property type="evidence" value="ECO:0007669"/>
    <property type="project" value="UniProtKB-UniRule"/>
</dbReference>
<dbReference type="PANTHER" id="PTHR31388:SF264">
    <property type="entry name" value="PEROXIDASE 59"/>
    <property type="match status" value="1"/>
</dbReference>
<dbReference type="FunFam" id="1.10.420.10:FF:000001">
    <property type="entry name" value="Peroxidase"/>
    <property type="match status" value="1"/>
</dbReference>
<comment type="cofactor">
    <cofactor evidence="18 21">
        <name>heme b</name>
        <dbReference type="ChEBI" id="CHEBI:60344"/>
    </cofactor>
    <text evidence="18 21">Binds 1 heme b (iron(II)-protoporphyrin IX) group per subunit.</text>
</comment>
<dbReference type="GO" id="GO:0042744">
    <property type="term" value="P:hydrogen peroxide catabolic process"/>
    <property type="evidence" value="ECO:0007669"/>
    <property type="project" value="UniProtKB-KW"/>
</dbReference>
<evidence type="ECO:0000256" key="14">
    <source>
        <dbReference type="ARBA" id="ARBA00023180"/>
    </source>
</evidence>
<evidence type="ECO:0000256" key="4">
    <source>
        <dbReference type="ARBA" id="ARBA00012313"/>
    </source>
</evidence>
<keyword evidence="25" id="KW-1185">Reference proteome</keyword>
<dbReference type="InterPro" id="IPR019793">
    <property type="entry name" value="Peroxidases_heam-ligand_BS"/>
</dbReference>
<dbReference type="PRINTS" id="PR00461">
    <property type="entry name" value="PLPEROXIDASE"/>
</dbReference>
<evidence type="ECO:0000256" key="8">
    <source>
        <dbReference type="ARBA" id="ARBA00022723"/>
    </source>
</evidence>
<evidence type="ECO:0000256" key="11">
    <source>
        <dbReference type="ARBA" id="ARBA00023002"/>
    </source>
</evidence>
<evidence type="ECO:0000256" key="9">
    <source>
        <dbReference type="ARBA" id="ARBA00022729"/>
    </source>
</evidence>
<dbReference type="InterPro" id="IPR033905">
    <property type="entry name" value="Secretory_peroxidase"/>
</dbReference>
<feature type="binding site" evidence="18">
    <location>
        <position position="69"/>
    </location>
    <ligand>
        <name>Ca(2+)</name>
        <dbReference type="ChEBI" id="CHEBI:29108"/>
        <label>1</label>
    </ligand>
</feature>
<keyword evidence="13 20" id="KW-1015">Disulfide bond</keyword>
<feature type="region of interest" description="Disordered" evidence="22">
    <location>
        <begin position="304"/>
        <end position="323"/>
    </location>
</feature>
<evidence type="ECO:0000256" key="7">
    <source>
        <dbReference type="ARBA" id="ARBA00022617"/>
    </source>
</evidence>
<comment type="function">
    <text evidence="2">Removal of H(2)O(2), oxidation of toxic reductants, biosynthesis and degradation of lignin, suberization, auxin catabolism, response to environmental stresses such as wounding, pathogen attack and oxidative stress. These functions might be dependent on each isozyme/isoform in each plant tissue.</text>
</comment>
<evidence type="ECO:0000256" key="3">
    <source>
        <dbReference type="ARBA" id="ARBA00006873"/>
    </source>
</evidence>
<evidence type="ECO:0000313" key="24">
    <source>
        <dbReference type="EMBL" id="KAK9699963.1"/>
    </source>
</evidence>
<dbReference type="Gene3D" id="1.10.420.10">
    <property type="entry name" value="Peroxidase, domain 2"/>
    <property type="match status" value="1"/>
</dbReference>
<dbReference type="InterPro" id="IPR019794">
    <property type="entry name" value="Peroxidases_AS"/>
</dbReference>
<dbReference type="EC" id="1.11.1.7" evidence="4 21"/>
<evidence type="ECO:0000256" key="15">
    <source>
        <dbReference type="ARBA" id="ARBA00023324"/>
    </source>
</evidence>
<accession>A0AAW1JAD7</accession>
<reference evidence="24" key="1">
    <citation type="submission" date="2024-03" db="EMBL/GenBank/DDBJ databases">
        <title>WGS assembly of Saponaria officinalis var. Norfolk2.</title>
        <authorList>
            <person name="Jenkins J."/>
            <person name="Shu S."/>
            <person name="Grimwood J."/>
            <person name="Barry K."/>
            <person name="Goodstein D."/>
            <person name="Schmutz J."/>
            <person name="Leebens-Mack J."/>
            <person name="Osbourn A."/>
        </authorList>
    </citation>
    <scope>NUCLEOTIDE SEQUENCE [LARGE SCALE GENOMIC DNA]</scope>
    <source>
        <strain evidence="24">JIC</strain>
    </source>
</reference>
<dbReference type="Proteomes" id="UP001443914">
    <property type="component" value="Unassembled WGS sequence"/>
</dbReference>
<comment type="caution">
    <text evidence="24">The sequence shown here is derived from an EMBL/GenBank/DDBJ whole genome shotgun (WGS) entry which is preliminary data.</text>
</comment>
<feature type="binding site" evidence="18">
    <location>
        <position position="72"/>
    </location>
    <ligand>
        <name>Ca(2+)</name>
        <dbReference type="ChEBI" id="CHEBI:29108"/>
        <label>1</label>
    </ligand>
</feature>
<dbReference type="SUPFAM" id="SSF48113">
    <property type="entry name" value="Heme-dependent peroxidases"/>
    <property type="match status" value="1"/>
</dbReference>
<feature type="disulfide bond" evidence="20">
    <location>
        <begin position="202"/>
        <end position="227"/>
    </location>
</feature>
<dbReference type="PROSITE" id="PS00435">
    <property type="entry name" value="PEROXIDASE_1"/>
    <property type="match status" value="1"/>
</dbReference>
<keyword evidence="8 18" id="KW-0479">Metal-binding</keyword>
<name>A0AAW1JAD7_SAPOF</name>
<keyword evidence="14" id="KW-0325">Glycoprotein</keyword>
<comment type="similarity">
    <text evidence="21">Belongs to the peroxidase family. Classical plant (class III) peroxidase subfamily.</text>
</comment>
<feature type="chain" id="PRO_5043113986" description="Peroxidase" evidence="21">
    <location>
        <begin position="27"/>
        <end position="323"/>
    </location>
</feature>
<feature type="compositionally biased region" description="Basic and acidic residues" evidence="22">
    <location>
        <begin position="310"/>
        <end position="323"/>
    </location>
</feature>
<dbReference type="GO" id="GO:0046872">
    <property type="term" value="F:metal ion binding"/>
    <property type="evidence" value="ECO:0007669"/>
    <property type="project" value="UniProtKB-UniRule"/>
</dbReference>
<feature type="disulfide bond" evidence="20">
    <location>
        <begin position="37"/>
        <end position="117"/>
    </location>
</feature>
<feature type="binding site" evidence="18">
    <location>
        <position position="240"/>
    </location>
    <ligand>
        <name>Ca(2+)</name>
        <dbReference type="ChEBI" id="CHEBI:29108"/>
        <label>2</label>
    </ligand>
</feature>
<evidence type="ECO:0000256" key="20">
    <source>
        <dbReference type="PIRSR" id="PIRSR600823-5"/>
    </source>
</evidence>
<organism evidence="24 25">
    <name type="scientific">Saponaria officinalis</name>
    <name type="common">Common soapwort</name>
    <name type="synonym">Lychnis saponaria</name>
    <dbReference type="NCBI Taxonomy" id="3572"/>
    <lineage>
        <taxon>Eukaryota</taxon>
        <taxon>Viridiplantae</taxon>
        <taxon>Streptophyta</taxon>
        <taxon>Embryophyta</taxon>
        <taxon>Tracheophyta</taxon>
        <taxon>Spermatophyta</taxon>
        <taxon>Magnoliopsida</taxon>
        <taxon>eudicotyledons</taxon>
        <taxon>Gunneridae</taxon>
        <taxon>Pentapetalae</taxon>
        <taxon>Caryophyllales</taxon>
        <taxon>Caryophyllaceae</taxon>
        <taxon>Caryophylleae</taxon>
        <taxon>Saponaria</taxon>
    </lineage>
</organism>
<dbReference type="InterPro" id="IPR002016">
    <property type="entry name" value="Haem_peroxidase"/>
</dbReference>
<feature type="active site" description="Proton acceptor" evidence="16">
    <location>
        <position position="68"/>
    </location>
</feature>
<feature type="disulfide bond" evidence="20">
    <location>
        <begin position="123"/>
        <end position="316"/>
    </location>
</feature>
<dbReference type="Pfam" id="PF00141">
    <property type="entry name" value="peroxidase"/>
    <property type="match status" value="1"/>
</dbReference>
<evidence type="ECO:0000256" key="19">
    <source>
        <dbReference type="PIRSR" id="PIRSR600823-4"/>
    </source>
</evidence>
<evidence type="ECO:0000256" key="1">
    <source>
        <dbReference type="ARBA" id="ARBA00000189"/>
    </source>
</evidence>
<dbReference type="FunFam" id="1.10.520.10:FF:000001">
    <property type="entry name" value="Peroxidase"/>
    <property type="match status" value="1"/>
</dbReference>
<feature type="binding site" evidence="18">
    <location>
        <position position="243"/>
    </location>
    <ligand>
        <name>Ca(2+)</name>
        <dbReference type="ChEBI" id="CHEBI:29108"/>
        <label>2</label>
    </ligand>
</feature>
<evidence type="ECO:0000256" key="5">
    <source>
        <dbReference type="ARBA" id="ARBA00022525"/>
    </source>
</evidence>
<feature type="binding site" evidence="18">
    <location>
        <position position="90"/>
    </location>
    <ligand>
        <name>Ca(2+)</name>
        <dbReference type="ChEBI" id="CHEBI:29108"/>
        <label>1</label>
    </ligand>
</feature>
<keyword evidence="7 21" id="KW-0349">Heme</keyword>
<comment type="cofactor">
    <cofactor evidence="18 21">
        <name>Ca(2+)</name>
        <dbReference type="ChEBI" id="CHEBI:29108"/>
    </cofactor>
    <text evidence="18 21">Binds 2 calcium ions per subunit.</text>
</comment>
<dbReference type="GO" id="GO:0140825">
    <property type="term" value="F:lactoperoxidase activity"/>
    <property type="evidence" value="ECO:0007669"/>
    <property type="project" value="UniProtKB-EC"/>
</dbReference>
<feature type="binding site" description="axial binding residue" evidence="18">
    <location>
        <position position="195"/>
    </location>
    <ligand>
        <name>heme b</name>
        <dbReference type="ChEBI" id="CHEBI:60344"/>
    </ligand>
    <ligandPart>
        <name>Fe</name>
        <dbReference type="ChEBI" id="CHEBI:18248"/>
    </ligandPart>
</feature>
<feature type="binding site" evidence="18">
    <location>
        <position position="78"/>
    </location>
    <ligand>
        <name>Ca(2+)</name>
        <dbReference type="ChEBI" id="CHEBI:29108"/>
        <label>1</label>
    </ligand>
</feature>
<dbReference type="PRINTS" id="PR00458">
    <property type="entry name" value="PEROXIDASE"/>
</dbReference>
<feature type="binding site" evidence="18">
    <location>
        <position position="74"/>
    </location>
    <ligand>
        <name>Ca(2+)</name>
        <dbReference type="ChEBI" id="CHEBI:29108"/>
        <label>1</label>
    </ligand>
</feature>
<dbReference type="Gene3D" id="1.10.520.10">
    <property type="match status" value="1"/>
</dbReference>
<keyword evidence="10 18" id="KW-0106">Calcium</keyword>
<dbReference type="CDD" id="cd00693">
    <property type="entry name" value="secretory_peroxidase"/>
    <property type="match status" value="1"/>
</dbReference>
<feature type="domain" description="Plant heme peroxidase family profile" evidence="23">
    <location>
        <begin position="27"/>
        <end position="320"/>
    </location>
</feature>
<comment type="catalytic activity">
    <reaction evidence="1 21">
        <text>2 a phenolic donor + H2O2 = 2 a phenolic radical donor + 2 H2O</text>
        <dbReference type="Rhea" id="RHEA:56136"/>
        <dbReference type="ChEBI" id="CHEBI:15377"/>
        <dbReference type="ChEBI" id="CHEBI:16240"/>
        <dbReference type="ChEBI" id="CHEBI:139520"/>
        <dbReference type="ChEBI" id="CHEBI:139521"/>
        <dbReference type="EC" id="1.11.1.7"/>
    </reaction>
</comment>
<evidence type="ECO:0000259" key="23">
    <source>
        <dbReference type="PROSITE" id="PS50873"/>
    </source>
</evidence>
<protein>
    <recommendedName>
        <fullName evidence="4 21">Peroxidase</fullName>
        <ecNumber evidence="4 21">1.11.1.7</ecNumber>
    </recommendedName>
</protein>
<evidence type="ECO:0000256" key="17">
    <source>
        <dbReference type="PIRSR" id="PIRSR600823-2"/>
    </source>
</evidence>
<evidence type="ECO:0000256" key="2">
    <source>
        <dbReference type="ARBA" id="ARBA00002322"/>
    </source>
</evidence>
<comment type="similarity">
    <text evidence="3">Belongs to the peroxidase family. Ascorbate peroxidase subfamily.</text>
</comment>
<dbReference type="InterPro" id="IPR000823">
    <property type="entry name" value="Peroxidase_pln"/>
</dbReference>
<feature type="disulfide bond" evidence="20">
    <location>
        <begin position="70"/>
        <end position="75"/>
    </location>
</feature>
<evidence type="ECO:0000256" key="22">
    <source>
        <dbReference type="SAM" id="MobiDB-lite"/>
    </source>
</evidence>
<proteinExistence type="inferred from homology"/>
<evidence type="ECO:0000256" key="21">
    <source>
        <dbReference type="RuleBase" id="RU362060"/>
    </source>
</evidence>
<dbReference type="GO" id="GO:0005576">
    <property type="term" value="C:extracellular region"/>
    <property type="evidence" value="ECO:0007669"/>
    <property type="project" value="UniProtKB-SubCell"/>
</dbReference>
<sequence>MAFIRFCKISSVCIIVVLLVSFSIEARLSPDYYFDSCPKALQIVHDVVVEAIRNDTRMGASLLRLHFHDCFVNGCEGSVLLDDTPTFAGEKNSNPNHNSLRGFDVVDIIKARLEKACPNTVSCADILAIAARDATFHLGGPTWEVELGRRDAITTSVNDANSHMPSSLSNISVLTSNFAAVGLSFEDLIALSGAHTLGFARCISYRPRIYGDVNISPSFAEKLRTKCPRVGNDAVLEKMDFRTPSHFDNLYYKNLLTKQGLLHSDQELYNSNKADPIVRKYSRDVSLFFNSFSKAMIKMGAIAPPPGAKNEIRRDCRRPNSSP</sequence>
<keyword evidence="6 21" id="KW-0575">Peroxidase</keyword>
<feature type="binding site" evidence="18">
    <location>
        <position position="196"/>
    </location>
    <ligand>
        <name>Ca(2+)</name>
        <dbReference type="ChEBI" id="CHEBI:29108"/>
        <label>2</label>
    </ligand>
</feature>
<keyword evidence="11 21" id="KW-0560">Oxidoreductase</keyword>
<dbReference type="GO" id="GO:0020037">
    <property type="term" value="F:heme binding"/>
    <property type="evidence" value="ECO:0007669"/>
    <property type="project" value="UniProtKB-UniRule"/>
</dbReference>
<evidence type="ECO:0000256" key="10">
    <source>
        <dbReference type="ARBA" id="ARBA00022837"/>
    </source>
</evidence>
<keyword evidence="9 21" id="KW-0732">Signal</keyword>
<evidence type="ECO:0000256" key="16">
    <source>
        <dbReference type="PIRSR" id="PIRSR600823-1"/>
    </source>
</evidence>
<evidence type="ECO:0000256" key="6">
    <source>
        <dbReference type="ARBA" id="ARBA00022559"/>
    </source>
</evidence>
<keyword evidence="12 18" id="KW-0408">Iron</keyword>
<keyword evidence="15 21" id="KW-0376">Hydrogen peroxide</keyword>
<feature type="binding site" evidence="18">
    <location>
        <position position="248"/>
    </location>
    <ligand>
        <name>Ca(2+)</name>
        <dbReference type="ChEBI" id="CHEBI:29108"/>
        <label>2</label>
    </ligand>
</feature>